<dbReference type="InterPro" id="IPR008574">
    <property type="entry name" value="Nematodes_ZYG-11_interact"/>
</dbReference>
<gene>
    <name evidence="2" type="ORF">ANCCAN_12190</name>
</gene>
<dbReference type="PANTHER" id="PTHR31176">
    <property type="entry name" value="MFS DOMAIN-CONTAINING PROTEIN-RELATED"/>
    <property type="match status" value="1"/>
</dbReference>
<feature type="transmembrane region" description="Helical" evidence="1">
    <location>
        <begin position="73"/>
        <end position="91"/>
    </location>
</feature>
<evidence type="ECO:0000313" key="2">
    <source>
        <dbReference type="EMBL" id="RCN41862.1"/>
    </source>
</evidence>
<organism evidence="2 3">
    <name type="scientific">Ancylostoma caninum</name>
    <name type="common">Dog hookworm</name>
    <dbReference type="NCBI Taxonomy" id="29170"/>
    <lineage>
        <taxon>Eukaryota</taxon>
        <taxon>Metazoa</taxon>
        <taxon>Ecdysozoa</taxon>
        <taxon>Nematoda</taxon>
        <taxon>Chromadorea</taxon>
        <taxon>Rhabditida</taxon>
        <taxon>Rhabditina</taxon>
        <taxon>Rhabditomorpha</taxon>
        <taxon>Strongyloidea</taxon>
        <taxon>Ancylostomatidae</taxon>
        <taxon>Ancylostomatinae</taxon>
        <taxon>Ancylostoma</taxon>
    </lineage>
</organism>
<comment type="caution">
    <text evidence="2">The sequence shown here is derived from an EMBL/GenBank/DDBJ whole genome shotgun (WGS) entry which is preliminary data.</text>
</comment>
<name>A0A368GBX4_ANCCA</name>
<feature type="transmembrane region" description="Helical" evidence="1">
    <location>
        <begin position="140"/>
        <end position="160"/>
    </location>
</feature>
<dbReference type="OrthoDB" id="5857697at2759"/>
<dbReference type="EMBL" id="JOJR01000219">
    <property type="protein sequence ID" value="RCN41862.1"/>
    <property type="molecule type" value="Genomic_DNA"/>
</dbReference>
<keyword evidence="1" id="KW-0472">Membrane</keyword>
<feature type="transmembrane region" description="Helical" evidence="1">
    <location>
        <begin position="256"/>
        <end position="276"/>
    </location>
</feature>
<keyword evidence="3" id="KW-1185">Reference proteome</keyword>
<dbReference type="Pfam" id="PF05884">
    <property type="entry name" value="ZYG-11_interact"/>
    <property type="match status" value="1"/>
</dbReference>
<feature type="transmembrane region" description="Helical" evidence="1">
    <location>
        <begin position="111"/>
        <end position="128"/>
    </location>
</feature>
<feature type="transmembrane region" description="Helical" evidence="1">
    <location>
        <begin position="172"/>
        <end position="190"/>
    </location>
</feature>
<sequence>MDAIMAVCDLYRSELDDAVAALRNRGLLLSERSSRSRRPRSRTVRASRFSEREALSLAESTREIGHVNTSHRVAIEVFLWGAVLVFFSHIGSSFGSHVASPFLNVIFDKQGASVFAYMLLPILTNLILKKHKRRGMSDAKTRFMLLTVALIQGITSGYVIDSTYISGEPLPFVTPLAIVMAYLGDVASVYKSRGALFTACATSALVANLGVGMLLNAITKTYELMTFAYVAAGLMTLKLVLKNVHKPGTGHSQQFFLLQSFTLIRALAFLICGYYKGEHVYARFW</sequence>
<dbReference type="AlphaFoldDB" id="A0A368GBX4"/>
<feature type="transmembrane region" description="Helical" evidence="1">
    <location>
        <begin position="197"/>
        <end position="218"/>
    </location>
</feature>
<dbReference type="PANTHER" id="PTHR31176:SF1">
    <property type="entry name" value="MFS DOMAIN-CONTAINING PROTEIN-RELATED"/>
    <property type="match status" value="1"/>
</dbReference>
<reference evidence="2 3" key="1">
    <citation type="submission" date="2014-10" db="EMBL/GenBank/DDBJ databases">
        <title>Draft genome of the hookworm Ancylostoma caninum.</title>
        <authorList>
            <person name="Mitreva M."/>
        </authorList>
    </citation>
    <scope>NUCLEOTIDE SEQUENCE [LARGE SCALE GENOMIC DNA]</scope>
    <source>
        <strain evidence="2 3">Baltimore</strain>
    </source>
</reference>
<evidence type="ECO:0000256" key="1">
    <source>
        <dbReference type="SAM" id="Phobius"/>
    </source>
</evidence>
<dbReference type="Proteomes" id="UP000252519">
    <property type="component" value="Unassembled WGS sequence"/>
</dbReference>
<proteinExistence type="predicted"/>
<protein>
    <submittedName>
        <fullName evidence="2">Uncharacterized protein</fullName>
    </submittedName>
</protein>
<keyword evidence="1" id="KW-1133">Transmembrane helix</keyword>
<accession>A0A368GBX4</accession>
<evidence type="ECO:0000313" key="3">
    <source>
        <dbReference type="Proteomes" id="UP000252519"/>
    </source>
</evidence>
<keyword evidence="1" id="KW-0812">Transmembrane</keyword>